<accession>A0A1Y2M6R1</accession>
<dbReference type="InParanoid" id="A0A1Y2M6R1"/>
<protein>
    <submittedName>
        <fullName evidence="2">Uncharacterized protein</fullName>
    </submittedName>
</protein>
<sequence>MQWNMLPFNTYTGYAPSGEMGRAQRPRFATPTQPCSNIHVGDTNAEAPAAAVLLALPPPRHPNTQRVQQTKPRLKRHHCREALAFPAHCPPSNRKSSSCSDKGRDTPTRPSNRVSPPSLPGTNCRAPTPR</sequence>
<proteinExistence type="predicted"/>
<gene>
    <name evidence="2" type="ORF">B5807_03785</name>
</gene>
<keyword evidence="3" id="KW-1185">Reference proteome</keyword>
<evidence type="ECO:0000313" key="3">
    <source>
        <dbReference type="Proteomes" id="UP000193240"/>
    </source>
</evidence>
<dbReference type="EMBL" id="KZ107840">
    <property type="protein sequence ID" value="OSS51741.1"/>
    <property type="molecule type" value="Genomic_DNA"/>
</dbReference>
<name>A0A1Y2M6R1_EPING</name>
<organism evidence="2 3">
    <name type="scientific">Epicoccum nigrum</name>
    <name type="common">Soil fungus</name>
    <name type="synonym">Epicoccum purpurascens</name>
    <dbReference type="NCBI Taxonomy" id="105696"/>
    <lineage>
        <taxon>Eukaryota</taxon>
        <taxon>Fungi</taxon>
        <taxon>Dikarya</taxon>
        <taxon>Ascomycota</taxon>
        <taxon>Pezizomycotina</taxon>
        <taxon>Dothideomycetes</taxon>
        <taxon>Pleosporomycetidae</taxon>
        <taxon>Pleosporales</taxon>
        <taxon>Pleosporineae</taxon>
        <taxon>Didymellaceae</taxon>
        <taxon>Epicoccum</taxon>
    </lineage>
</organism>
<evidence type="ECO:0000256" key="1">
    <source>
        <dbReference type="SAM" id="MobiDB-lite"/>
    </source>
</evidence>
<evidence type="ECO:0000313" key="2">
    <source>
        <dbReference type="EMBL" id="OSS51741.1"/>
    </source>
</evidence>
<feature type="region of interest" description="Disordered" evidence="1">
    <location>
        <begin position="56"/>
        <end position="75"/>
    </location>
</feature>
<feature type="region of interest" description="Disordered" evidence="1">
    <location>
        <begin position="85"/>
        <end position="130"/>
    </location>
</feature>
<feature type="region of interest" description="Disordered" evidence="1">
    <location>
        <begin position="17"/>
        <end position="41"/>
    </location>
</feature>
<feature type="compositionally biased region" description="Polar residues" evidence="1">
    <location>
        <begin position="62"/>
        <end position="71"/>
    </location>
</feature>
<dbReference type="Proteomes" id="UP000193240">
    <property type="component" value="Unassembled WGS sequence"/>
</dbReference>
<dbReference type="AlphaFoldDB" id="A0A1Y2M6R1"/>
<reference evidence="2 3" key="1">
    <citation type="journal article" date="2017" name="Genome Announc.">
        <title>Genome sequence of the saprophytic ascomycete Epicoccum nigrum ICMP 19927 strain isolated from New Zealand.</title>
        <authorList>
            <person name="Fokin M."/>
            <person name="Fleetwood D."/>
            <person name="Weir B.S."/>
            <person name="Villas-Boas S.G."/>
        </authorList>
    </citation>
    <scope>NUCLEOTIDE SEQUENCE [LARGE SCALE GENOMIC DNA]</scope>
    <source>
        <strain evidence="2 3">ICMP 19927</strain>
    </source>
</reference>